<dbReference type="PANTHER" id="PTHR35936">
    <property type="entry name" value="MEMBRANE-BOUND LYTIC MUREIN TRANSGLYCOSYLASE F"/>
    <property type="match status" value="1"/>
</dbReference>
<dbReference type="SUPFAM" id="SSF53850">
    <property type="entry name" value="Periplasmic binding protein-like II"/>
    <property type="match status" value="1"/>
</dbReference>
<dbReference type="InterPro" id="IPR001638">
    <property type="entry name" value="Solute-binding_3/MltF_N"/>
</dbReference>
<organism evidence="5 6">
    <name type="scientific">Thorsellia kenyensis</name>
    <dbReference type="NCBI Taxonomy" id="1549888"/>
    <lineage>
        <taxon>Bacteria</taxon>
        <taxon>Pseudomonadati</taxon>
        <taxon>Pseudomonadota</taxon>
        <taxon>Gammaproteobacteria</taxon>
        <taxon>Enterobacterales</taxon>
        <taxon>Thorselliaceae</taxon>
        <taxon>Thorsellia</taxon>
    </lineage>
</organism>
<accession>A0ABV6CAW3</accession>
<gene>
    <name evidence="5" type="ORF">ACFFIT_08525</name>
</gene>
<reference evidence="5 6" key="1">
    <citation type="submission" date="2024-09" db="EMBL/GenBank/DDBJ databases">
        <authorList>
            <person name="Sun Q."/>
            <person name="Mori K."/>
        </authorList>
    </citation>
    <scope>NUCLEOTIDE SEQUENCE [LARGE SCALE GENOMIC DNA]</scope>
    <source>
        <strain evidence="5 6">CCM 8545</strain>
    </source>
</reference>
<name>A0ABV6CAW3_9GAMM</name>
<evidence type="ECO:0000313" key="6">
    <source>
        <dbReference type="Proteomes" id="UP001589758"/>
    </source>
</evidence>
<dbReference type="Proteomes" id="UP001589758">
    <property type="component" value="Unassembled WGS sequence"/>
</dbReference>
<proteinExistence type="inferred from homology"/>
<feature type="chain" id="PRO_5046358544" evidence="3">
    <location>
        <begin position="24"/>
        <end position="277"/>
    </location>
</feature>
<keyword evidence="2 3" id="KW-0732">Signal</keyword>
<evidence type="ECO:0000313" key="5">
    <source>
        <dbReference type="EMBL" id="MFC0180123.1"/>
    </source>
</evidence>
<dbReference type="Gene3D" id="3.40.190.10">
    <property type="entry name" value="Periplasmic binding protein-like II"/>
    <property type="match status" value="2"/>
</dbReference>
<sequence>MKKQNIKKIGSLLGILLLGSLVAACDSNESDKITNASTDAPIKVGTMGTYNPFTFVTPDGKLTGYDLEVLEALAKEDPSLQFEFIASPWDTLFPGLESDRFQLLANQITETPERKKKYLLTHNQYFNATSQFIINSERTDIKTLEDLKGKKVGLTVGDAHTLHAEQWNKEKGNLFEIVYYESDLPTILQDIENGRIDATFNDPIVAREKAEAQGLKITPFGQTILSVPTYFIAKNDEQGKDLIDKLDKGLLKLKENGTLSELSLKWFGVDYTQNRAG</sequence>
<evidence type="ECO:0000256" key="1">
    <source>
        <dbReference type="ARBA" id="ARBA00010333"/>
    </source>
</evidence>
<keyword evidence="6" id="KW-1185">Reference proteome</keyword>
<feature type="signal peptide" evidence="3">
    <location>
        <begin position="1"/>
        <end position="23"/>
    </location>
</feature>
<evidence type="ECO:0000256" key="3">
    <source>
        <dbReference type="SAM" id="SignalP"/>
    </source>
</evidence>
<evidence type="ECO:0000256" key="2">
    <source>
        <dbReference type="ARBA" id="ARBA00022729"/>
    </source>
</evidence>
<dbReference type="PANTHER" id="PTHR35936:SF19">
    <property type="entry name" value="AMINO-ACID-BINDING PROTEIN YXEM-RELATED"/>
    <property type="match status" value="1"/>
</dbReference>
<dbReference type="Pfam" id="PF00497">
    <property type="entry name" value="SBP_bac_3"/>
    <property type="match status" value="1"/>
</dbReference>
<evidence type="ECO:0000259" key="4">
    <source>
        <dbReference type="SMART" id="SM00062"/>
    </source>
</evidence>
<protein>
    <submittedName>
        <fullName evidence="5">Transporter substrate-binding domain-containing protein</fullName>
    </submittedName>
</protein>
<comment type="similarity">
    <text evidence="1">Belongs to the bacterial solute-binding protein 3 family.</text>
</comment>
<comment type="caution">
    <text evidence="5">The sequence shown here is derived from an EMBL/GenBank/DDBJ whole genome shotgun (WGS) entry which is preliminary data.</text>
</comment>
<dbReference type="EMBL" id="JBHLXE010000092">
    <property type="protein sequence ID" value="MFC0180123.1"/>
    <property type="molecule type" value="Genomic_DNA"/>
</dbReference>
<dbReference type="PROSITE" id="PS51257">
    <property type="entry name" value="PROKAR_LIPOPROTEIN"/>
    <property type="match status" value="1"/>
</dbReference>
<feature type="domain" description="Solute-binding protein family 3/N-terminal" evidence="4">
    <location>
        <begin position="41"/>
        <end position="270"/>
    </location>
</feature>
<dbReference type="SMART" id="SM00062">
    <property type="entry name" value="PBPb"/>
    <property type="match status" value="1"/>
</dbReference>
<dbReference type="RefSeq" id="WP_385877239.1">
    <property type="nucleotide sequence ID" value="NZ_JBHLXE010000092.1"/>
</dbReference>